<dbReference type="OrthoDB" id="4455793at2759"/>
<sequence length="87" mass="9625">MKLTISILAALASINSVLAQDATCQKDAALVKTFIGQPYSSEISTQFESEKVRVYHEGDPITKDFVQTRLNIVLEKDSQLIQDSGCY</sequence>
<feature type="chain" id="PRO_5009887441" evidence="1">
    <location>
        <begin position="20"/>
        <end position="87"/>
    </location>
</feature>
<dbReference type="Proteomes" id="UP000184383">
    <property type="component" value="Unassembled WGS sequence"/>
</dbReference>
<dbReference type="Pfam" id="PF11720">
    <property type="entry name" value="Inhibitor_I78"/>
    <property type="match status" value="1"/>
</dbReference>
<reference evidence="3" key="1">
    <citation type="journal article" date="2017" name="Genome Biol.">
        <title>Comparative genomics reveals high biological diversity and specific adaptations in the industrially and medically important fungal genus Aspergillus.</title>
        <authorList>
            <person name="de Vries R.P."/>
            <person name="Riley R."/>
            <person name="Wiebenga A."/>
            <person name="Aguilar-Osorio G."/>
            <person name="Amillis S."/>
            <person name="Uchima C.A."/>
            <person name="Anderluh G."/>
            <person name="Asadollahi M."/>
            <person name="Askin M."/>
            <person name="Barry K."/>
            <person name="Battaglia E."/>
            <person name="Bayram O."/>
            <person name="Benocci T."/>
            <person name="Braus-Stromeyer S.A."/>
            <person name="Caldana C."/>
            <person name="Canovas D."/>
            <person name="Cerqueira G.C."/>
            <person name="Chen F."/>
            <person name="Chen W."/>
            <person name="Choi C."/>
            <person name="Clum A."/>
            <person name="Dos Santos R.A."/>
            <person name="Damasio A.R."/>
            <person name="Diallinas G."/>
            <person name="Emri T."/>
            <person name="Fekete E."/>
            <person name="Flipphi M."/>
            <person name="Freyberg S."/>
            <person name="Gallo A."/>
            <person name="Gournas C."/>
            <person name="Habgood R."/>
            <person name="Hainaut M."/>
            <person name="Harispe M.L."/>
            <person name="Henrissat B."/>
            <person name="Hilden K.S."/>
            <person name="Hope R."/>
            <person name="Hossain A."/>
            <person name="Karabika E."/>
            <person name="Karaffa L."/>
            <person name="Karanyi Z."/>
            <person name="Krasevec N."/>
            <person name="Kuo A."/>
            <person name="Kusch H."/>
            <person name="LaButti K."/>
            <person name="Lagendijk E.L."/>
            <person name="Lapidus A."/>
            <person name="Levasseur A."/>
            <person name="Lindquist E."/>
            <person name="Lipzen A."/>
            <person name="Logrieco A.F."/>
            <person name="MacCabe A."/>
            <person name="Maekelae M.R."/>
            <person name="Malavazi I."/>
            <person name="Melin P."/>
            <person name="Meyer V."/>
            <person name="Mielnichuk N."/>
            <person name="Miskei M."/>
            <person name="Molnar A.P."/>
            <person name="Mule G."/>
            <person name="Ngan C.Y."/>
            <person name="Orejas M."/>
            <person name="Orosz E."/>
            <person name="Ouedraogo J.P."/>
            <person name="Overkamp K.M."/>
            <person name="Park H.-S."/>
            <person name="Perrone G."/>
            <person name="Piumi F."/>
            <person name="Punt P.J."/>
            <person name="Ram A.F."/>
            <person name="Ramon A."/>
            <person name="Rauscher S."/>
            <person name="Record E."/>
            <person name="Riano-Pachon D.M."/>
            <person name="Robert V."/>
            <person name="Roehrig J."/>
            <person name="Ruller R."/>
            <person name="Salamov A."/>
            <person name="Salih N.S."/>
            <person name="Samson R.A."/>
            <person name="Sandor E."/>
            <person name="Sanguinetti M."/>
            <person name="Schuetze T."/>
            <person name="Sepcic K."/>
            <person name="Shelest E."/>
            <person name="Sherlock G."/>
            <person name="Sophianopoulou V."/>
            <person name="Squina F.M."/>
            <person name="Sun H."/>
            <person name="Susca A."/>
            <person name="Todd R.B."/>
            <person name="Tsang A."/>
            <person name="Unkles S.E."/>
            <person name="van de Wiele N."/>
            <person name="van Rossen-Uffink D."/>
            <person name="Oliveira J.V."/>
            <person name="Vesth T.C."/>
            <person name="Visser J."/>
            <person name="Yu J.-H."/>
            <person name="Zhou M."/>
            <person name="Andersen M.R."/>
            <person name="Archer D.B."/>
            <person name="Baker S.E."/>
            <person name="Benoit I."/>
            <person name="Brakhage A.A."/>
            <person name="Braus G.H."/>
            <person name="Fischer R."/>
            <person name="Frisvad J.C."/>
            <person name="Goldman G.H."/>
            <person name="Houbraken J."/>
            <person name="Oakley B."/>
            <person name="Pocsi I."/>
            <person name="Scazzocchio C."/>
            <person name="Seiboth B."/>
            <person name="vanKuyk P.A."/>
            <person name="Wortman J."/>
            <person name="Dyer P.S."/>
            <person name="Grigoriev I.V."/>
        </authorList>
    </citation>
    <scope>NUCLEOTIDE SEQUENCE [LARGE SCALE GENOMIC DNA]</scope>
    <source>
        <strain evidence="3">DTO 134E9</strain>
    </source>
</reference>
<accession>A0A1L9RAH3</accession>
<protein>
    <submittedName>
        <fullName evidence="2">Uncharacterized protein</fullName>
    </submittedName>
</protein>
<dbReference type="EMBL" id="KV878215">
    <property type="protein sequence ID" value="OJJ31921.1"/>
    <property type="molecule type" value="Genomic_DNA"/>
</dbReference>
<evidence type="ECO:0000313" key="3">
    <source>
        <dbReference type="Proteomes" id="UP000184383"/>
    </source>
</evidence>
<evidence type="ECO:0000256" key="1">
    <source>
        <dbReference type="SAM" id="SignalP"/>
    </source>
</evidence>
<name>A0A1L9RAH3_ASPWE</name>
<evidence type="ECO:0000313" key="2">
    <source>
        <dbReference type="EMBL" id="OJJ31921.1"/>
    </source>
</evidence>
<dbReference type="RefSeq" id="XP_040685598.1">
    <property type="nucleotide sequence ID" value="XM_040832117.1"/>
</dbReference>
<dbReference type="Gene3D" id="3.30.10.10">
    <property type="entry name" value="Trypsin Inhibitor V, subunit A"/>
    <property type="match status" value="1"/>
</dbReference>
<keyword evidence="3" id="KW-1185">Reference proteome</keyword>
<proteinExistence type="predicted"/>
<feature type="signal peptide" evidence="1">
    <location>
        <begin position="1"/>
        <end position="19"/>
    </location>
</feature>
<dbReference type="InterPro" id="IPR021719">
    <property type="entry name" value="Prot_inh_I78"/>
</dbReference>
<dbReference type="GeneID" id="63747965"/>
<dbReference type="AlphaFoldDB" id="A0A1L9RAH3"/>
<dbReference type="VEuPathDB" id="FungiDB:ASPWEDRAFT_186162"/>
<gene>
    <name evidence="2" type="ORF">ASPWEDRAFT_186162</name>
</gene>
<organism evidence="2 3">
    <name type="scientific">Aspergillus wentii DTO 134E9</name>
    <dbReference type="NCBI Taxonomy" id="1073089"/>
    <lineage>
        <taxon>Eukaryota</taxon>
        <taxon>Fungi</taxon>
        <taxon>Dikarya</taxon>
        <taxon>Ascomycota</taxon>
        <taxon>Pezizomycotina</taxon>
        <taxon>Eurotiomycetes</taxon>
        <taxon>Eurotiomycetidae</taxon>
        <taxon>Eurotiales</taxon>
        <taxon>Aspergillaceae</taxon>
        <taxon>Aspergillus</taxon>
        <taxon>Aspergillus subgen. Cremei</taxon>
    </lineage>
</organism>
<keyword evidence="1" id="KW-0732">Signal</keyword>